<name>A0ABY4IGD7_9MICO</name>
<dbReference type="Pfam" id="PF00196">
    <property type="entry name" value="GerE"/>
    <property type="match status" value="1"/>
</dbReference>
<dbReference type="EMBL" id="CP078076">
    <property type="protein sequence ID" value="UPL10700.1"/>
    <property type="molecule type" value="Genomic_DNA"/>
</dbReference>
<dbReference type="PRINTS" id="PR00038">
    <property type="entry name" value="HTHLUXR"/>
</dbReference>
<dbReference type="PROSITE" id="PS50043">
    <property type="entry name" value="HTH_LUXR_2"/>
    <property type="match status" value="1"/>
</dbReference>
<dbReference type="InterPro" id="IPR027417">
    <property type="entry name" value="P-loop_NTPase"/>
</dbReference>
<protein>
    <submittedName>
        <fullName evidence="5">LuxR C-terminal-related transcriptional regulator</fullName>
    </submittedName>
</protein>
<keyword evidence="1" id="KW-0805">Transcription regulation</keyword>
<proteinExistence type="predicted"/>
<gene>
    <name evidence="5" type="ORF">KV394_06095</name>
</gene>
<dbReference type="InterPro" id="IPR011990">
    <property type="entry name" value="TPR-like_helical_dom_sf"/>
</dbReference>
<dbReference type="InterPro" id="IPR003593">
    <property type="entry name" value="AAA+_ATPase"/>
</dbReference>
<dbReference type="SUPFAM" id="SSF46894">
    <property type="entry name" value="C-terminal effector domain of the bipartite response regulators"/>
    <property type="match status" value="1"/>
</dbReference>
<keyword evidence="3" id="KW-0804">Transcription</keyword>
<dbReference type="SMART" id="SM00382">
    <property type="entry name" value="AAA"/>
    <property type="match status" value="1"/>
</dbReference>
<evidence type="ECO:0000256" key="2">
    <source>
        <dbReference type="ARBA" id="ARBA00023125"/>
    </source>
</evidence>
<dbReference type="InterPro" id="IPR016032">
    <property type="entry name" value="Sig_transdc_resp-reg_C-effctor"/>
</dbReference>
<keyword evidence="6" id="KW-1185">Reference proteome</keyword>
<dbReference type="RefSeq" id="WP_247982560.1">
    <property type="nucleotide sequence ID" value="NZ_CP078076.1"/>
</dbReference>
<dbReference type="Proteomes" id="UP000831467">
    <property type="component" value="Chromosome"/>
</dbReference>
<dbReference type="CDD" id="cd06170">
    <property type="entry name" value="LuxR_C_like"/>
    <property type="match status" value="1"/>
</dbReference>
<dbReference type="InterPro" id="IPR059106">
    <property type="entry name" value="WHD_MalT"/>
</dbReference>
<dbReference type="Gene3D" id="1.10.10.10">
    <property type="entry name" value="Winged helix-like DNA-binding domain superfamily/Winged helix DNA-binding domain"/>
    <property type="match status" value="1"/>
</dbReference>
<dbReference type="SUPFAM" id="SSF48452">
    <property type="entry name" value="TPR-like"/>
    <property type="match status" value="1"/>
</dbReference>
<dbReference type="PANTHER" id="PTHR44688:SF16">
    <property type="entry name" value="DNA-BINDING TRANSCRIPTIONAL ACTIVATOR DEVR_DOSR"/>
    <property type="match status" value="1"/>
</dbReference>
<dbReference type="SUPFAM" id="SSF52540">
    <property type="entry name" value="P-loop containing nucleoside triphosphate hydrolases"/>
    <property type="match status" value="1"/>
</dbReference>
<evidence type="ECO:0000313" key="6">
    <source>
        <dbReference type="Proteomes" id="UP000831467"/>
    </source>
</evidence>
<evidence type="ECO:0000256" key="1">
    <source>
        <dbReference type="ARBA" id="ARBA00023015"/>
    </source>
</evidence>
<dbReference type="Pfam" id="PF25873">
    <property type="entry name" value="WHD_MalT"/>
    <property type="match status" value="1"/>
</dbReference>
<keyword evidence="2" id="KW-0238">DNA-binding</keyword>
<reference evidence="5 6" key="1">
    <citation type="submission" date="2021-06" db="EMBL/GenBank/DDBJ databases">
        <title>Genome-based taxonomic framework of Microbacterium strains isolated from marine environment, the description of four new species and reclassification of four preexisting species.</title>
        <authorList>
            <person name="Lee S.D."/>
            <person name="Kim S.-M."/>
            <person name="Byeon Y.-S."/>
            <person name="Yang H.L."/>
            <person name="Kim I.S."/>
        </authorList>
    </citation>
    <scope>NUCLEOTIDE SEQUENCE [LARGE SCALE GENOMIC DNA]</scope>
    <source>
        <strain evidence="5 6">SSW1-51</strain>
    </source>
</reference>
<feature type="domain" description="HTH luxR-type" evidence="4">
    <location>
        <begin position="777"/>
        <end position="842"/>
    </location>
</feature>
<evidence type="ECO:0000256" key="3">
    <source>
        <dbReference type="ARBA" id="ARBA00023163"/>
    </source>
</evidence>
<dbReference type="InterPro" id="IPR036388">
    <property type="entry name" value="WH-like_DNA-bd_sf"/>
</dbReference>
<evidence type="ECO:0000259" key="4">
    <source>
        <dbReference type="PROSITE" id="PS50043"/>
    </source>
</evidence>
<sequence>MTDSVARESRHLPRVSTNVIGRPRLNAALETDTPLTLLRGASGSGKTTAVVGWAFVTSSRVVWLTVTPGRESSSDLALALLRALREQAPEGRAPADPPTEPPGELWAAVTEHLCPLTEPLVIVLDDAAALDRESVFDLCRTIAALPLVRLVVATNRPSPFDSAGLRLVIDTALLGPQELMFDHDEIRAMLDPAVDDDTVQAIQEATGGFPAAVRAAALHGGGSAVVEAASATIEDYLRARIERDDFAERTLDDLVRLSITDAVDTPLAAALTGNPDIVHALEESEVFGFGHWEPGEPRLFRLAPHARTLLRRELRRTHPAEIPRLRRLAVEGAVRRGAPFEGLRLAVEEDDLALAAHVIMSGWSHLLDHDGRAVVRLLGDLPIARLKQEPLVAMLLGICLNANRLRRLRGLQLLRLAVSAANGRKTRLSATERLFIWTAESAALRVIGMPDRAGQVAARALALFTETPESEWHRYAREMPLLCTHLALSLYYGGRREQAVGLLEEAAALAGAQGTGNGFHAMSLLAGIHARAGDLPEARHFVGLLRDGGHSQELLDGYRGTFYRVAEAMLAVEDGDLHAAKQHVRAFLPHRATSEHWTTMAAVEAWIALHDGDAAGGLERLESFARMRGREGATPHARQALSRPRILLHLALGDVRAARSIKQRDAPGDRFATLLERARVALVDGRAPEAVRMLAQTRLQPTTSRERAEAAAVQSAALHRVTPAAAQPTTDALAAQLADRELRTPIALLGAEDFAAVRADLAPLGGAPLPTRSALPSFATRPRLSSREQVVLHALTSGAALPDIAAELSVSPNTLKTQLRSIYRKLDAANRTEALEQAARHGLLPD</sequence>
<organism evidence="5 6">
    <name type="scientific">Microbacterium sufflavum</name>
    <dbReference type="NCBI Taxonomy" id="2851649"/>
    <lineage>
        <taxon>Bacteria</taxon>
        <taxon>Bacillati</taxon>
        <taxon>Actinomycetota</taxon>
        <taxon>Actinomycetes</taxon>
        <taxon>Micrococcales</taxon>
        <taxon>Microbacteriaceae</taxon>
        <taxon>Microbacterium</taxon>
    </lineage>
</organism>
<dbReference type="PANTHER" id="PTHR44688">
    <property type="entry name" value="DNA-BINDING TRANSCRIPTIONAL ACTIVATOR DEVR_DOSR"/>
    <property type="match status" value="1"/>
</dbReference>
<dbReference type="InterPro" id="IPR000792">
    <property type="entry name" value="Tscrpt_reg_LuxR_C"/>
</dbReference>
<dbReference type="SMART" id="SM00421">
    <property type="entry name" value="HTH_LUXR"/>
    <property type="match status" value="1"/>
</dbReference>
<evidence type="ECO:0000313" key="5">
    <source>
        <dbReference type="EMBL" id="UPL10700.1"/>
    </source>
</evidence>
<accession>A0ABY4IGD7</accession>